<dbReference type="AlphaFoldDB" id="A0A6J2YUS4"/>
<reference evidence="3" key="1">
    <citation type="submission" date="2025-08" db="UniProtKB">
        <authorList>
            <consortium name="RefSeq"/>
        </authorList>
    </citation>
    <scope>IDENTIFICATION</scope>
    <source>
        <tissue evidence="3">Gonads</tissue>
    </source>
</reference>
<organism evidence="2 3">
    <name type="scientific">Sitophilus oryzae</name>
    <name type="common">Rice weevil</name>
    <name type="synonym">Curculio oryzae</name>
    <dbReference type="NCBI Taxonomy" id="7048"/>
    <lineage>
        <taxon>Eukaryota</taxon>
        <taxon>Metazoa</taxon>
        <taxon>Ecdysozoa</taxon>
        <taxon>Arthropoda</taxon>
        <taxon>Hexapoda</taxon>
        <taxon>Insecta</taxon>
        <taxon>Pterygota</taxon>
        <taxon>Neoptera</taxon>
        <taxon>Endopterygota</taxon>
        <taxon>Coleoptera</taxon>
        <taxon>Polyphaga</taxon>
        <taxon>Cucujiformia</taxon>
        <taxon>Curculionidae</taxon>
        <taxon>Dryophthorinae</taxon>
        <taxon>Sitophilus</taxon>
    </lineage>
</organism>
<dbReference type="KEGG" id="soy:115890826"/>
<dbReference type="RefSeq" id="XP_030767034.1">
    <property type="nucleotide sequence ID" value="XM_030911174.1"/>
</dbReference>
<protein>
    <submittedName>
        <fullName evidence="3">Uncharacterized protein LOC115890826</fullName>
    </submittedName>
</protein>
<dbReference type="Proteomes" id="UP000504635">
    <property type="component" value="Unplaced"/>
</dbReference>
<evidence type="ECO:0000256" key="1">
    <source>
        <dbReference type="SAM" id="MobiDB-lite"/>
    </source>
</evidence>
<dbReference type="GeneID" id="115890826"/>
<feature type="region of interest" description="Disordered" evidence="1">
    <location>
        <begin position="105"/>
        <end position="127"/>
    </location>
</feature>
<accession>A0A6J2YUS4</accession>
<gene>
    <name evidence="3" type="primary">LOC115890826</name>
</gene>
<name>A0A6J2YUS4_SITOR</name>
<sequence>MHSNENCLNSSTWFSRNDSSSVNALLHPEDHLTSPRLRYGEKTQGAVVEKYILSRNNCYCLDDKPPKPTLFRRPNTCISYDDTTRNKGNLKRKSLLCICGKKNTGAGTQKVSETSKLKEEQQPSDSAALQFTKQRENYEDYREKEDDKYRRELDDYRKHEVFFPSLDKNRDDFTDVDTILGTKKYDTETSLTNNDEYFTSQKFMNESFPRYGNPSRTTTKSRPESLKYEAYSVPEFRNEYYFETHNFNNIANNRSSQTDHTCVHQFKLNERWLPDPLNKDIFGRSRCKICDRPMEGSSLNLSKSYLFDGKKPSASRIKNFAEAYKSGLAPSTINLGMGKSKMEILLNDNDFERFTRFVSKSQRLAYCNTLALRQQRIRTFRK</sequence>
<proteinExistence type="predicted"/>
<keyword evidence="2" id="KW-1185">Reference proteome</keyword>
<dbReference type="InParanoid" id="A0A6J2YUS4"/>
<dbReference type="OrthoDB" id="10002384at2759"/>
<evidence type="ECO:0000313" key="2">
    <source>
        <dbReference type="Proteomes" id="UP000504635"/>
    </source>
</evidence>
<evidence type="ECO:0000313" key="3">
    <source>
        <dbReference type="RefSeq" id="XP_030767034.1"/>
    </source>
</evidence>